<dbReference type="PROSITE" id="PS50887">
    <property type="entry name" value="GGDEF"/>
    <property type="match status" value="1"/>
</dbReference>
<keyword evidence="3" id="KW-0472">Membrane</keyword>
<keyword evidence="6" id="KW-1185">Reference proteome</keyword>
<name>W0ACL8_9SPHN</name>
<feature type="transmembrane region" description="Helical" evidence="3">
    <location>
        <begin position="64"/>
        <end position="85"/>
    </location>
</feature>
<dbReference type="HOGENOM" id="CLU_723416_0_0_5"/>
<comment type="catalytic activity">
    <reaction evidence="2">
        <text>2 GTP = 3',3'-c-di-GMP + 2 diphosphate</text>
        <dbReference type="Rhea" id="RHEA:24898"/>
        <dbReference type="ChEBI" id="CHEBI:33019"/>
        <dbReference type="ChEBI" id="CHEBI:37565"/>
        <dbReference type="ChEBI" id="CHEBI:58805"/>
        <dbReference type="EC" id="2.7.7.65"/>
    </reaction>
</comment>
<organism evidence="5 6">
    <name type="scientific">Sphingomonas sanxanigenens DSM 19645 = NX02</name>
    <dbReference type="NCBI Taxonomy" id="1123269"/>
    <lineage>
        <taxon>Bacteria</taxon>
        <taxon>Pseudomonadati</taxon>
        <taxon>Pseudomonadota</taxon>
        <taxon>Alphaproteobacteria</taxon>
        <taxon>Sphingomonadales</taxon>
        <taxon>Sphingomonadaceae</taxon>
        <taxon>Sphingomonas</taxon>
    </lineage>
</organism>
<protein>
    <recommendedName>
        <fullName evidence="1">diguanylate cyclase</fullName>
        <ecNumber evidence="1">2.7.7.65</ecNumber>
    </recommendedName>
</protein>
<sequence length="372" mass="39549">MSIGISGFTLLLAITAVLSGSLVVGWFIFGRMPYALFWAAAGAGETVLWLINALSSRDTPEGGWMLMLTGLLTVCDSMLVALGFFRRAKRQPPILWMLAAALAVMGLAAWGMFLMEPRSIALRGAPVNLFSASMFLLGAMVIRPRDRKANFAEYAAVGATLLFAACEIGLAAVWLQIDGPHDLARAALRTNALFITMPFAYVAAGIAAMLLIASDLNDRLQVMVTRDALTGLFNRRGLEQAILPPLANARRRRRPMTLLLLDVGGTLTGLNQQAAQRRLSAVADTLSAVIREEDVFGHLGNGAFCVVLIDTDVAGAAVVTERMRTTLTGQGHIVDGIRIGVAQAGPGDLAAGAIIRRAEDAARATLPQPVAI</sequence>
<dbReference type="Proteomes" id="UP000018851">
    <property type="component" value="Chromosome"/>
</dbReference>
<dbReference type="KEGG" id="ssan:NX02_12970"/>
<dbReference type="InterPro" id="IPR050469">
    <property type="entry name" value="Diguanylate_Cyclase"/>
</dbReference>
<dbReference type="CDD" id="cd01949">
    <property type="entry name" value="GGDEF"/>
    <property type="match status" value="1"/>
</dbReference>
<dbReference type="SUPFAM" id="SSF55073">
    <property type="entry name" value="Nucleotide cyclase"/>
    <property type="match status" value="1"/>
</dbReference>
<evidence type="ECO:0000313" key="5">
    <source>
        <dbReference type="EMBL" id="AHE54292.1"/>
    </source>
</evidence>
<evidence type="ECO:0000256" key="2">
    <source>
        <dbReference type="ARBA" id="ARBA00034247"/>
    </source>
</evidence>
<feature type="transmembrane region" description="Helical" evidence="3">
    <location>
        <begin position="120"/>
        <end position="142"/>
    </location>
</feature>
<keyword evidence="3" id="KW-1133">Transmembrane helix</keyword>
<dbReference type="eggNOG" id="COG3706">
    <property type="taxonomic scope" value="Bacteria"/>
</dbReference>
<dbReference type="AlphaFoldDB" id="W0ACL8"/>
<accession>W0ACL8</accession>
<proteinExistence type="predicted"/>
<dbReference type="InterPro" id="IPR029787">
    <property type="entry name" value="Nucleotide_cyclase"/>
</dbReference>
<dbReference type="GO" id="GO:1902201">
    <property type="term" value="P:negative regulation of bacterial-type flagellum-dependent cell motility"/>
    <property type="evidence" value="ECO:0007669"/>
    <property type="project" value="TreeGrafter"/>
</dbReference>
<feature type="transmembrane region" description="Helical" evidence="3">
    <location>
        <begin position="192"/>
        <end position="213"/>
    </location>
</feature>
<dbReference type="SMART" id="SM00267">
    <property type="entry name" value="GGDEF"/>
    <property type="match status" value="1"/>
</dbReference>
<evidence type="ECO:0000256" key="1">
    <source>
        <dbReference type="ARBA" id="ARBA00012528"/>
    </source>
</evidence>
<dbReference type="STRING" id="1123269.NX02_12970"/>
<dbReference type="Pfam" id="PF00990">
    <property type="entry name" value="GGDEF"/>
    <property type="match status" value="1"/>
</dbReference>
<dbReference type="GO" id="GO:0052621">
    <property type="term" value="F:diguanylate cyclase activity"/>
    <property type="evidence" value="ECO:0007669"/>
    <property type="project" value="UniProtKB-EC"/>
</dbReference>
<keyword evidence="3" id="KW-0812">Transmembrane</keyword>
<feature type="transmembrane region" description="Helical" evidence="3">
    <location>
        <begin position="6"/>
        <end position="28"/>
    </location>
</feature>
<dbReference type="OrthoDB" id="9812260at2"/>
<dbReference type="PANTHER" id="PTHR45138">
    <property type="entry name" value="REGULATORY COMPONENTS OF SENSORY TRANSDUCTION SYSTEM"/>
    <property type="match status" value="1"/>
</dbReference>
<dbReference type="PATRIC" id="fig|1123269.5.peg.2524"/>
<dbReference type="InterPro" id="IPR043128">
    <property type="entry name" value="Rev_trsase/Diguanyl_cyclase"/>
</dbReference>
<dbReference type="EC" id="2.7.7.65" evidence="1"/>
<dbReference type="EMBL" id="CP006644">
    <property type="protein sequence ID" value="AHE54292.1"/>
    <property type="molecule type" value="Genomic_DNA"/>
</dbReference>
<dbReference type="PANTHER" id="PTHR45138:SF9">
    <property type="entry name" value="DIGUANYLATE CYCLASE DGCM-RELATED"/>
    <property type="match status" value="1"/>
</dbReference>
<gene>
    <name evidence="5" type="ORF">NX02_12970</name>
</gene>
<evidence type="ECO:0000259" key="4">
    <source>
        <dbReference type="PROSITE" id="PS50887"/>
    </source>
</evidence>
<dbReference type="InterPro" id="IPR000160">
    <property type="entry name" value="GGDEF_dom"/>
</dbReference>
<evidence type="ECO:0000313" key="6">
    <source>
        <dbReference type="Proteomes" id="UP000018851"/>
    </source>
</evidence>
<feature type="domain" description="GGDEF" evidence="4">
    <location>
        <begin position="254"/>
        <end position="372"/>
    </location>
</feature>
<feature type="transmembrane region" description="Helical" evidence="3">
    <location>
        <begin position="94"/>
        <end position="114"/>
    </location>
</feature>
<dbReference type="Gene3D" id="3.30.70.270">
    <property type="match status" value="1"/>
</dbReference>
<dbReference type="GO" id="GO:0005886">
    <property type="term" value="C:plasma membrane"/>
    <property type="evidence" value="ECO:0007669"/>
    <property type="project" value="TreeGrafter"/>
</dbReference>
<evidence type="ECO:0000256" key="3">
    <source>
        <dbReference type="SAM" id="Phobius"/>
    </source>
</evidence>
<reference evidence="5 6" key="1">
    <citation type="submission" date="2013-07" db="EMBL/GenBank/DDBJ databases">
        <title>Completed genome of Sphingomonas sanxanigenens NX02.</title>
        <authorList>
            <person name="Ma T."/>
            <person name="Huang H."/>
            <person name="Wu M."/>
            <person name="Li X."/>
            <person name="Li G."/>
        </authorList>
    </citation>
    <scope>NUCLEOTIDE SEQUENCE [LARGE SCALE GENOMIC DNA]</scope>
    <source>
        <strain evidence="5 6">NX02</strain>
    </source>
</reference>
<dbReference type="RefSeq" id="WP_047099783.1">
    <property type="nucleotide sequence ID" value="NZ_CP006644.1"/>
</dbReference>
<dbReference type="NCBIfam" id="TIGR00254">
    <property type="entry name" value="GGDEF"/>
    <property type="match status" value="1"/>
</dbReference>
<feature type="transmembrane region" description="Helical" evidence="3">
    <location>
        <begin position="35"/>
        <end position="52"/>
    </location>
</feature>
<dbReference type="GO" id="GO:0043709">
    <property type="term" value="P:cell adhesion involved in single-species biofilm formation"/>
    <property type="evidence" value="ECO:0007669"/>
    <property type="project" value="TreeGrafter"/>
</dbReference>
<feature type="transmembrane region" description="Helical" evidence="3">
    <location>
        <begin position="154"/>
        <end position="177"/>
    </location>
</feature>